<feature type="compositionally biased region" description="Low complexity" evidence="2">
    <location>
        <begin position="518"/>
        <end position="534"/>
    </location>
</feature>
<reference evidence="4 5" key="1">
    <citation type="submission" date="2019-01" db="EMBL/GenBank/DDBJ databases">
        <title>Coherence of Microcystis species and biogeography revealed through population genomics.</title>
        <authorList>
            <person name="Perez-Carrascal O.M."/>
            <person name="Terrat Y."/>
            <person name="Giani A."/>
            <person name="Fortin N."/>
            <person name="Tromas N."/>
            <person name="Shapiro B.J."/>
        </authorList>
    </citation>
    <scope>NUCLEOTIDE SEQUENCE [LARGE SCALE GENOMIC DNA]</scope>
    <source>
        <strain evidence="4">Ma_QC_B_20070730_S2</strain>
    </source>
</reference>
<keyword evidence="3" id="KW-0732">Signal</keyword>
<organism evidence="4 5">
    <name type="scientific">Microcystis aeruginosa Ma_QC_B_20070730_S2</name>
    <dbReference type="NCBI Taxonomy" id="2486256"/>
    <lineage>
        <taxon>Bacteria</taxon>
        <taxon>Bacillati</taxon>
        <taxon>Cyanobacteriota</taxon>
        <taxon>Cyanophyceae</taxon>
        <taxon>Oscillatoriophycideae</taxon>
        <taxon>Chroococcales</taxon>
        <taxon>Microcystaceae</taxon>
        <taxon>Microcystis</taxon>
    </lineage>
</organism>
<comment type="caution">
    <text evidence="4">The sequence shown here is derived from an EMBL/GenBank/DDBJ whole genome shotgun (WGS) entry which is preliminary data.</text>
</comment>
<evidence type="ECO:0000256" key="1">
    <source>
        <dbReference type="SAM" id="Coils"/>
    </source>
</evidence>
<dbReference type="AlphaFoldDB" id="A0A552DDV6"/>
<evidence type="ECO:0000256" key="3">
    <source>
        <dbReference type="SAM" id="SignalP"/>
    </source>
</evidence>
<feature type="region of interest" description="Disordered" evidence="2">
    <location>
        <begin position="518"/>
        <end position="538"/>
    </location>
</feature>
<evidence type="ECO:0000313" key="4">
    <source>
        <dbReference type="EMBL" id="TRU20391.1"/>
    </source>
</evidence>
<keyword evidence="1" id="KW-0175">Coiled coil</keyword>
<protein>
    <submittedName>
        <fullName evidence="4">Uncharacterized protein</fullName>
    </submittedName>
</protein>
<dbReference type="PANTHER" id="PTHR18937">
    <property type="entry name" value="STRUCTURAL MAINTENANCE OF CHROMOSOMES SMC FAMILY MEMBER"/>
    <property type="match status" value="1"/>
</dbReference>
<dbReference type="Proteomes" id="UP000320551">
    <property type="component" value="Unassembled WGS sequence"/>
</dbReference>
<evidence type="ECO:0000313" key="5">
    <source>
        <dbReference type="Proteomes" id="UP000320551"/>
    </source>
</evidence>
<feature type="coiled-coil region" evidence="1">
    <location>
        <begin position="438"/>
        <end position="472"/>
    </location>
</feature>
<feature type="signal peptide" evidence="3">
    <location>
        <begin position="1"/>
        <end position="23"/>
    </location>
</feature>
<dbReference type="PROSITE" id="PS51257">
    <property type="entry name" value="PROKAR_LIPOPROTEIN"/>
    <property type="match status" value="1"/>
</dbReference>
<sequence length="734" mass="83366">MRVRKTFLILYLATGLSVGLLSGCNLSGHQAQHSSSSSATGSSMGQSTTVADAQQTAAINNLKALREKREALNTFVANIDVTENGKKVENSVDYVNAKATVNDLASAYKTFKYSLTTEKIKDKINFDSFNSSIDPVLNNDSKERKILDDLAEGYKLSPPENTYNQKYNDAQTKLSQYTIGNQPIYKESDIDGKDGSKQKISTKKLLENILRVTQPLADIDSLLTQSSTPSDSSVLPQSLTNDELKIQLEQLKKDINRNNWIWPLFNTLALLSVPISFVFLWDVMGKIVLIHKFQKRGKQETDIQQFKNEIVAIKSNIQEMTNKLTKYLKNNKSEEELTSILGKIDVVKHELERIYHDVILQHLDTLDPTQDLIKIYTEGLSRNLLTPQENFSFKQLGDFNTKLDKLLQNKLLQISQPNQSPRSSSENSTTLDQILHLIQTLESQSQTLIYEIEQLKHKLVQKNENIDFKSVEDKLDYLLQHFQGNFRNSATNLINKHDQRRKQLEPFNSGEVEQLREQNQQLNQSYQNLSSSSQDLEQRLQTVNSENVRLEEQATTLNSQVHQLQQDNEILELKVKINVQDIEELKKEIDRLRKLLNKEAIETVDIPLQWQNIINSYNQSPDAILNIHGVHKQGEVVEDEDKGAERRNNSSKPVVLTSNVSPDGFYIVLVGNDYLLFPKQHAIAASQKFTVSALFDGYRSGNTSKFTLISPAQVTPVGSSGMWQLKHKGKLEYN</sequence>
<proteinExistence type="predicted"/>
<accession>A0A552DDV6</accession>
<feature type="coiled-coil region" evidence="1">
    <location>
        <begin position="303"/>
        <end position="337"/>
    </location>
</feature>
<name>A0A552DDV6_MICAE</name>
<dbReference type="EMBL" id="SFBK01000236">
    <property type="protein sequence ID" value="TRU20391.1"/>
    <property type="molecule type" value="Genomic_DNA"/>
</dbReference>
<gene>
    <name evidence="4" type="ORF">EWV80_17890</name>
</gene>
<feature type="chain" id="PRO_5021753548" evidence="3">
    <location>
        <begin position="24"/>
        <end position="734"/>
    </location>
</feature>
<evidence type="ECO:0000256" key="2">
    <source>
        <dbReference type="SAM" id="MobiDB-lite"/>
    </source>
</evidence>